<dbReference type="EMBL" id="HACA01026804">
    <property type="protein sequence ID" value="CDW44165.1"/>
    <property type="molecule type" value="Transcribed_RNA"/>
</dbReference>
<sequence length="72" mass="8764">MFGTLHKCLDASRDLWRILLLCFRLWRIYMIQTLKNKRDLYMNVSLKKTKAYGDLYKIMHFYDKNGAFSHND</sequence>
<protein>
    <submittedName>
        <fullName evidence="1">Uncharacterized protein</fullName>
    </submittedName>
</protein>
<reference evidence="1" key="1">
    <citation type="submission" date="2014-05" db="EMBL/GenBank/DDBJ databases">
        <authorList>
            <person name="Chronopoulou M."/>
        </authorList>
    </citation>
    <scope>NUCLEOTIDE SEQUENCE</scope>
    <source>
        <tissue evidence="1">Whole organism</tissue>
    </source>
</reference>
<accession>A0A0K2V1G6</accession>
<name>A0A0K2V1G6_LEPSM</name>
<evidence type="ECO:0000313" key="1">
    <source>
        <dbReference type="EMBL" id="CDW44165.1"/>
    </source>
</evidence>
<dbReference type="AlphaFoldDB" id="A0A0K2V1G6"/>
<proteinExistence type="predicted"/>
<organism evidence="1">
    <name type="scientific">Lepeophtheirus salmonis</name>
    <name type="common">Salmon louse</name>
    <name type="synonym">Caligus salmonis</name>
    <dbReference type="NCBI Taxonomy" id="72036"/>
    <lineage>
        <taxon>Eukaryota</taxon>
        <taxon>Metazoa</taxon>
        <taxon>Ecdysozoa</taxon>
        <taxon>Arthropoda</taxon>
        <taxon>Crustacea</taxon>
        <taxon>Multicrustacea</taxon>
        <taxon>Hexanauplia</taxon>
        <taxon>Copepoda</taxon>
        <taxon>Siphonostomatoida</taxon>
        <taxon>Caligidae</taxon>
        <taxon>Lepeophtheirus</taxon>
    </lineage>
</organism>